<comment type="function">
    <text evidence="7">Catalyzes the formation of phosphodiester linkages between 5'-phosphoryl and 3'-hydroxyl groups in double-stranded DNA using NAD as a coenzyme and as the energy source for the reaction.</text>
</comment>
<dbReference type="KEGG" id="psw:LK03_03525"/>
<dbReference type="NCBIfam" id="NF005987">
    <property type="entry name" value="PRK08097.1"/>
    <property type="match status" value="1"/>
</dbReference>
<dbReference type="SUPFAM" id="SSF50249">
    <property type="entry name" value="Nucleic acid-binding proteins"/>
    <property type="match status" value="1"/>
</dbReference>
<accession>A0A089Y944</accession>
<gene>
    <name evidence="7" type="primary">ligB</name>
    <name evidence="10" type="ORF">LK03_03525</name>
</gene>
<dbReference type="OrthoDB" id="9759736at2"/>
<feature type="active site" description="N6-AMP-lysine intermediate" evidence="7">
    <location>
        <position position="125"/>
    </location>
</feature>
<dbReference type="EMBL" id="CP009455">
    <property type="protein sequence ID" value="AIR88368.1"/>
    <property type="molecule type" value="Genomic_DNA"/>
</dbReference>
<dbReference type="InterPro" id="IPR010994">
    <property type="entry name" value="RuvA_2-like"/>
</dbReference>
<dbReference type="Gene3D" id="3.30.470.30">
    <property type="entry name" value="DNA ligase/mRNA capping enzyme"/>
    <property type="match status" value="1"/>
</dbReference>
<keyword evidence="11" id="KW-1185">Reference proteome</keyword>
<dbReference type="eggNOG" id="COG0272">
    <property type="taxonomic scope" value="Bacteria"/>
</dbReference>
<keyword evidence="1 7" id="KW-0436">Ligase</keyword>
<dbReference type="Gene3D" id="2.40.50.140">
    <property type="entry name" value="Nucleic acid-binding proteins"/>
    <property type="match status" value="1"/>
</dbReference>
<dbReference type="Gene3D" id="1.10.287.610">
    <property type="entry name" value="Helix hairpin bin"/>
    <property type="match status" value="1"/>
</dbReference>
<dbReference type="SUPFAM" id="SSF47781">
    <property type="entry name" value="RuvA domain 2-like"/>
    <property type="match status" value="1"/>
</dbReference>
<dbReference type="HAMAP" id="MF_01587">
    <property type="entry name" value="DNA_ligase_B"/>
    <property type="match status" value="1"/>
</dbReference>
<dbReference type="InterPro" id="IPR012340">
    <property type="entry name" value="NA-bd_OB-fold"/>
</dbReference>
<keyword evidence="2 7" id="KW-0235">DNA replication</keyword>
<dbReference type="InterPro" id="IPR020923">
    <property type="entry name" value="DNA_ligase_B"/>
</dbReference>
<proteinExistence type="inferred from homology"/>
<evidence type="ECO:0000256" key="5">
    <source>
        <dbReference type="ARBA" id="ARBA00023204"/>
    </source>
</evidence>
<dbReference type="PANTHER" id="PTHR47810">
    <property type="entry name" value="DNA LIGASE"/>
    <property type="match status" value="1"/>
</dbReference>
<keyword evidence="8" id="KW-0732">Signal</keyword>
<evidence type="ECO:0000313" key="11">
    <source>
        <dbReference type="Proteomes" id="UP000029493"/>
    </source>
</evidence>
<evidence type="ECO:0000256" key="6">
    <source>
        <dbReference type="ARBA" id="ARBA00034005"/>
    </source>
</evidence>
<dbReference type="InterPro" id="IPR013840">
    <property type="entry name" value="DNAligase_N"/>
</dbReference>
<evidence type="ECO:0000256" key="7">
    <source>
        <dbReference type="HAMAP-Rule" id="MF_01587"/>
    </source>
</evidence>
<dbReference type="InterPro" id="IPR050326">
    <property type="entry name" value="NAD_dep_DNA_ligaseB"/>
</dbReference>
<sequence>MSCRALIVIVLLACCTTTRAQDCPDWPAQRAVAHTSDLRQTLARWDDHYHRQGIALVDDEVYDQTRQQLRHLQRCFALPAQDDPLSSAGGPLPHPIAHTGLIKLDNEVQVRQWLKTRRDVWVQPKVDGVAVTLVYRAGRLERLISRGNGVSGHDWSRHLPMLEAIHQTLPKPLDLVLHGELYQRLDDHVQATAGSVGARGAVAGWLARKQLGVSEAQRVGLFVWDWPQGPSEQAARYQLLAELGFADTLRFSVPVTGFDDVNRLRQHWYRSALPFASDGVVLRQQRRPPASRWQARAPHWAAAWKYPFRTVLAQVRDVRFSIGRSGRITPQLLLEPVTLDDRRVSQVSLGSLARWQALDVRPGDQVQISLAGLTIPRFEGVIHRASDRLPLNVPDPARSHALSCWQFSQACREQFIARLAWLSGKQGLDLPKLGAGTWRRLVDAGALHGLLDWLDLDDSRLRQIPGIGAARAAQLSESFRLARKRPFEQWLRALGVPGGRTRSLQGDWPTLASRTPVQWQQAGMSAYRAGQLHAFFNHENVSALAARLVAWQINGFGPSTLSVPQ</sequence>
<reference evidence="10 11" key="1">
    <citation type="submission" date="2014-09" db="EMBL/GenBank/DDBJ databases">
        <authorList>
            <person name="Chan K.-G."/>
        </authorList>
    </citation>
    <scope>NUCLEOTIDE SEQUENCE [LARGE SCALE GENOMIC DNA]</scope>
    <source>
        <strain evidence="10 11">ND07</strain>
    </source>
</reference>
<dbReference type="InterPro" id="IPR004150">
    <property type="entry name" value="NAD_DNA_ligase_OB"/>
</dbReference>
<evidence type="ECO:0000256" key="2">
    <source>
        <dbReference type="ARBA" id="ARBA00022705"/>
    </source>
</evidence>
<dbReference type="AlphaFoldDB" id="A0A089Y944"/>
<evidence type="ECO:0000256" key="8">
    <source>
        <dbReference type="SAM" id="SignalP"/>
    </source>
</evidence>
<dbReference type="SUPFAM" id="SSF56091">
    <property type="entry name" value="DNA ligase/mRNA capping enzyme, catalytic domain"/>
    <property type="match status" value="1"/>
</dbReference>
<dbReference type="Gene3D" id="1.10.150.20">
    <property type="entry name" value="5' to 3' exonuclease, C-terminal subdomain"/>
    <property type="match status" value="1"/>
</dbReference>
<feature type="chain" id="PRO_5001852115" description="DNA ligase B" evidence="8">
    <location>
        <begin position="21"/>
        <end position="565"/>
    </location>
</feature>
<dbReference type="InterPro" id="IPR013839">
    <property type="entry name" value="DNAligase_adenylation"/>
</dbReference>
<dbReference type="Pfam" id="PF03120">
    <property type="entry name" value="OB_DNA_ligase"/>
    <property type="match status" value="1"/>
</dbReference>
<feature type="domain" description="NAD-dependent DNA ligase N-terminal" evidence="9">
    <location>
        <begin position="30"/>
        <end position="427"/>
    </location>
</feature>
<keyword evidence="5 7" id="KW-0234">DNA repair</keyword>
<evidence type="ECO:0000259" key="9">
    <source>
        <dbReference type="SMART" id="SM00532"/>
    </source>
</evidence>
<keyword evidence="3 7" id="KW-0227">DNA damage</keyword>
<name>A0A089Y944_9PSED</name>
<dbReference type="RefSeq" id="WP_038411086.1">
    <property type="nucleotide sequence ID" value="NZ_CP009455.1"/>
</dbReference>
<organism evidence="10 11">
    <name type="scientific">Pseudomonas cremoricolorata</name>
    <dbReference type="NCBI Taxonomy" id="157783"/>
    <lineage>
        <taxon>Bacteria</taxon>
        <taxon>Pseudomonadati</taxon>
        <taxon>Pseudomonadota</taxon>
        <taxon>Gammaproteobacteria</taxon>
        <taxon>Pseudomonadales</taxon>
        <taxon>Pseudomonadaceae</taxon>
        <taxon>Pseudomonas</taxon>
    </lineage>
</organism>
<dbReference type="Proteomes" id="UP000029493">
    <property type="component" value="Chromosome"/>
</dbReference>
<dbReference type="GO" id="GO:0006260">
    <property type="term" value="P:DNA replication"/>
    <property type="evidence" value="ECO:0007669"/>
    <property type="project" value="UniProtKB-KW"/>
</dbReference>
<comment type="catalytic activity">
    <reaction evidence="6 7">
        <text>NAD(+) + (deoxyribonucleotide)n-3'-hydroxyl + 5'-phospho-(deoxyribonucleotide)m = (deoxyribonucleotide)n+m + AMP + beta-nicotinamide D-nucleotide.</text>
        <dbReference type="EC" id="6.5.1.2"/>
    </reaction>
</comment>
<dbReference type="PANTHER" id="PTHR47810:SF1">
    <property type="entry name" value="DNA LIGASE B"/>
    <property type="match status" value="1"/>
</dbReference>
<evidence type="ECO:0000256" key="1">
    <source>
        <dbReference type="ARBA" id="ARBA00022598"/>
    </source>
</evidence>
<dbReference type="SMART" id="SM00532">
    <property type="entry name" value="LIGANc"/>
    <property type="match status" value="1"/>
</dbReference>
<dbReference type="GO" id="GO:0003911">
    <property type="term" value="F:DNA ligase (NAD+) activity"/>
    <property type="evidence" value="ECO:0007669"/>
    <property type="project" value="UniProtKB-UniRule"/>
</dbReference>
<dbReference type="Pfam" id="PF01653">
    <property type="entry name" value="DNA_ligase_aden"/>
    <property type="match status" value="1"/>
</dbReference>
<protein>
    <recommendedName>
        <fullName evidence="7">DNA ligase B</fullName>
        <ecNumber evidence="7">6.5.1.2</ecNumber>
    </recommendedName>
    <alternativeName>
        <fullName evidence="7">Polydeoxyribonucleotide synthase [NAD(+)] B</fullName>
    </alternativeName>
</protein>
<dbReference type="EC" id="6.5.1.2" evidence="7"/>
<feature type="signal peptide" evidence="8">
    <location>
        <begin position="1"/>
        <end position="20"/>
    </location>
</feature>
<comment type="similarity">
    <text evidence="7">Belongs to the NAD-dependent DNA ligase family. LigB subfamily.</text>
</comment>
<dbReference type="GO" id="GO:0006281">
    <property type="term" value="P:DNA repair"/>
    <property type="evidence" value="ECO:0007669"/>
    <property type="project" value="UniProtKB-KW"/>
</dbReference>
<evidence type="ECO:0000256" key="3">
    <source>
        <dbReference type="ARBA" id="ARBA00022763"/>
    </source>
</evidence>
<evidence type="ECO:0000256" key="4">
    <source>
        <dbReference type="ARBA" id="ARBA00023027"/>
    </source>
</evidence>
<keyword evidence="4 7" id="KW-0520">NAD</keyword>
<dbReference type="STRING" id="157783.LK03_03525"/>
<evidence type="ECO:0000313" key="10">
    <source>
        <dbReference type="EMBL" id="AIR88368.1"/>
    </source>
</evidence>